<dbReference type="Proteomes" id="UP000694425">
    <property type="component" value="Unplaced"/>
</dbReference>
<dbReference type="Ensembl" id="ENSNVIT00000034539.1">
    <property type="protein sequence ID" value="ENSNVIP00000029810.1"/>
    <property type="gene ID" value="ENSNVIG00000022975.1"/>
</dbReference>
<evidence type="ECO:0000313" key="5">
    <source>
        <dbReference type="Proteomes" id="UP000694425"/>
    </source>
</evidence>
<dbReference type="GO" id="GO:0005525">
    <property type="term" value="F:GTP binding"/>
    <property type="evidence" value="ECO:0007669"/>
    <property type="project" value="UniProtKB-KW"/>
</dbReference>
<evidence type="ECO:0000256" key="3">
    <source>
        <dbReference type="SAM" id="MobiDB-lite"/>
    </source>
</evidence>
<evidence type="ECO:0000256" key="2">
    <source>
        <dbReference type="ARBA" id="ARBA00023134"/>
    </source>
</evidence>
<sequence>GRDRVGWATVPYCATSNLPFKFLVIGSARTGKSCLLHQFIENKFKQGSEHTAGQEFAPRGGQRGWGDCDAPGLGHSRPGGALWVSDMELLLTGGWSPAWVGGRTLASPHIVACLCGFKKDLDPERKLTFLEASRFAQENELMFLAISSCPAQLSQPLSSQAGAPLSPGAAQMEGGSSPVLQDQPGPSGWAPDPGAGRASLSPVLAPEKPCHRLSPFPGPG</sequence>
<dbReference type="GO" id="GO:0003924">
    <property type="term" value="F:GTPase activity"/>
    <property type="evidence" value="ECO:0007669"/>
    <property type="project" value="InterPro"/>
</dbReference>
<dbReference type="PANTHER" id="PTHR47979">
    <property type="entry name" value="DRAB11-RELATED"/>
    <property type="match status" value="1"/>
</dbReference>
<dbReference type="SUPFAM" id="SSF52540">
    <property type="entry name" value="P-loop containing nucleoside triphosphate hydrolases"/>
    <property type="match status" value="1"/>
</dbReference>
<dbReference type="InterPro" id="IPR050209">
    <property type="entry name" value="Rab_GTPases_membrane_traffic"/>
</dbReference>
<dbReference type="SMART" id="SM00175">
    <property type="entry name" value="RAB"/>
    <property type="match status" value="1"/>
</dbReference>
<evidence type="ECO:0000313" key="4">
    <source>
        <dbReference type="Ensembl" id="ENSNVIP00000029810.1"/>
    </source>
</evidence>
<organism evidence="4 5">
    <name type="scientific">Neovison vison</name>
    <name type="common">American mink</name>
    <name type="synonym">Mustela vison</name>
    <dbReference type="NCBI Taxonomy" id="452646"/>
    <lineage>
        <taxon>Eukaryota</taxon>
        <taxon>Metazoa</taxon>
        <taxon>Chordata</taxon>
        <taxon>Craniata</taxon>
        <taxon>Vertebrata</taxon>
        <taxon>Euteleostomi</taxon>
        <taxon>Mammalia</taxon>
        <taxon>Eutheria</taxon>
        <taxon>Laurasiatheria</taxon>
        <taxon>Carnivora</taxon>
        <taxon>Caniformia</taxon>
        <taxon>Musteloidea</taxon>
        <taxon>Mustelidae</taxon>
        <taxon>Mustelinae</taxon>
        <taxon>Neogale</taxon>
    </lineage>
</organism>
<keyword evidence="5" id="KW-1185">Reference proteome</keyword>
<dbReference type="Pfam" id="PF00071">
    <property type="entry name" value="Ras"/>
    <property type="match status" value="1"/>
</dbReference>
<dbReference type="InterPro" id="IPR001806">
    <property type="entry name" value="Small_GTPase"/>
</dbReference>
<keyword evidence="1" id="KW-0547">Nucleotide-binding</keyword>
<feature type="region of interest" description="Disordered" evidence="3">
    <location>
        <begin position="156"/>
        <end position="220"/>
    </location>
</feature>
<reference evidence="4" key="2">
    <citation type="submission" date="2025-09" db="UniProtKB">
        <authorList>
            <consortium name="Ensembl"/>
        </authorList>
    </citation>
    <scope>IDENTIFICATION</scope>
</reference>
<keyword evidence="2" id="KW-0342">GTP-binding</keyword>
<accession>A0A8C7C098</accession>
<name>A0A8C7C098_NEOVI</name>
<protein>
    <submittedName>
        <fullName evidence="4">Uncharacterized protein</fullName>
    </submittedName>
</protein>
<dbReference type="PRINTS" id="PR00449">
    <property type="entry name" value="RASTRNSFRMNG"/>
</dbReference>
<evidence type="ECO:0000256" key="1">
    <source>
        <dbReference type="ARBA" id="ARBA00022741"/>
    </source>
</evidence>
<dbReference type="InterPro" id="IPR027417">
    <property type="entry name" value="P-loop_NTPase"/>
</dbReference>
<dbReference type="Gene3D" id="3.40.50.300">
    <property type="entry name" value="P-loop containing nucleotide triphosphate hydrolases"/>
    <property type="match status" value="1"/>
</dbReference>
<dbReference type="GeneTree" id="ENSGT00940000159399"/>
<reference evidence="4" key="1">
    <citation type="submission" date="2025-08" db="UniProtKB">
        <authorList>
            <consortium name="Ensembl"/>
        </authorList>
    </citation>
    <scope>IDENTIFICATION</scope>
</reference>
<proteinExistence type="predicted"/>
<dbReference type="AlphaFoldDB" id="A0A8C7C098"/>